<dbReference type="HOGENOM" id="CLU_3014448_0_0_1"/>
<proteinExistence type="predicted"/>
<dbReference type="AlphaFoldDB" id="G9P735"/>
<evidence type="ECO:0000313" key="2">
    <source>
        <dbReference type="EMBL" id="EHK41537.1"/>
    </source>
</evidence>
<dbReference type="EMBL" id="ABDG02000027">
    <property type="protein sequence ID" value="EHK41537.1"/>
    <property type="molecule type" value="Genomic_DNA"/>
</dbReference>
<reference evidence="2 3" key="1">
    <citation type="journal article" date="2011" name="Genome Biol.">
        <title>Comparative genome sequence analysis underscores mycoparasitism as the ancestral life style of Trichoderma.</title>
        <authorList>
            <person name="Kubicek C.P."/>
            <person name="Herrera-Estrella A."/>
            <person name="Seidl-Seiboth V."/>
            <person name="Martinez D.A."/>
            <person name="Druzhinina I.S."/>
            <person name="Thon M."/>
            <person name="Zeilinger S."/>
            <person name="Casas-Flores S."/>
            <person name="Horwitz B.A."/>
            <person name="Mukherjee P.K."/>
            <person name="Mukherjee M."/>
            <person name="Kredics L."/>
            <person name="Alcaraz L.D."/>
            <person name="Aerts A."/>
            <person name="Antal Z."/>
            <person name="Atanasova L."/>
            <person name="Cervantes-Badillo M.G."/>
            <person name="Challacombe J."/>
            <person name="Chertkov O."/>
            <person name="McCluskey K."/>
            <person name="Coulpier F."/>
            <person name="Deshpande N."/>
            <person name="von Doehren H."/>
            <person name="Ebbole D.J."/>
            <person name="Esquivel-Naranjo E.U."/>
            <person name="Fekete E."/>
            <person name="Flipphi M."/>
            <person name="Glaser F."/>
            <person name="Gomez-Rodriguez E.Y."/>
            <person name="Gruber S."/>
            <person name="Han C."/>
            <person name="Henrissat B."/>
            <person name="Hermosa R."/>
            <person name="Hernandez-Onate M."/>
            <person name="Karaffa L."/>
            <person name="Kosti I."/>
            <person name="Le Crom S."/>
            <person name="Lindquist E."/>
            <person name="Lucas S."/>
            <person name="Luebeck M."/>
            <person name="Luebeck P.S."/>
            <person name="Margeot A."/>
            <person name="Metz B."/>
            <person name="Misra M."/>
            <person name="Nevalainen H."/>
            <person name="Omann M."/>
            <person name="Packer N."/>
            <person name="Perrone G."/>
            <person name="Uresti-Rivera E.E."/>
            <person name="Salamov A."/>
            <person name="Schmoll M."/>
            <person name="Seiboth B."/>
            <person name="Shapiro H."/>
            <person name="Sukno S."/>
            <person name="Tamayo-Ramos J.A."/>
            <person name="Tisch D."/>
            <person name="Wiest A."/>
            <person name="Wilkinson H.H."/>
            <person name="Zhang M."/>
            <person name="Coutinho P.M."/>
            <person name="Kenerley C.M."/>
            <person name="Monte E."/>
            <person name="Baker S.E."/>
            <person name="Grigoriev I.V."/>
        </authorList>
    </citation>
    <scope>NUCLEOTIDE SEQUENCE [LARGE SCALE GENOMIC DNA]</scope>
    <source>
        <strain evidence="3">ATCC 20476 / IMI 206040</strain>
    </source>
</reference>
<accession>G9P735</accession>
<feature type="compositionally biased region" description="Basic and acidic residues" evidence="1">
    <location>
        <begin position="37"/>
        <end position="50"/>
    </location>
</feature>
<feature type="region of interest" description="Disordered" evidence="1">
    <location>
        <begin position="37"/>
        <end position="56"/>
    </location>
</feature>
<keyword evidence="3" id="KW-1185">Reference proteome</keyword>
<organism evidence="2 3">
    <name type="scientific">Hypocrea atroviridis (strain ATCC 20476 / IMI 206040)</name>
    <name type="common">Trichoderma atroviride</name>
    <dbReference type="NCBI Taxonomy" id="452589"/>
    <lineage>
        <taxon>Eukaryota</taxon>
        <taxon>Fungi</taxon>
        <taxon>Dikarya</taxon>
        <taxon>Ascomycota</taxon>
        <taxon>Pezizomycotina</taxon>
        <taxon>Sordariomycetes</taxon>
        <taxon>Hypocreomycetidae</taxon>
        <taxon>Hypocreales</taxon>
        <taxon>Hypocreaceae</taxon>
        <taxon>Trichoderma</taxon>
    </lineage>
</organism>
<sequence>MTRTCLSYSHVLVIAPHQTSHIPSCPRIGTAVMNAEGRSHADEEGNERGFIENGFL</sequence>
<gene>
    <name evidence="2" type="ORF">TRIATDRAFT_302047</name>
</gene>
<name>G9P735_HYPAI</name>
<evidence type="ECO:0000256" key="1">
    <source>
        <dbReference type="SAM" id="MobiDB-lite"/>
    </source>
</evidence>
<evidence type="ECO:0000313" key="3">
    <source>
        <dbReference type="Proteomes" id="UP000005426"/>
    </source>
</evidence>
<dbReference type="Proteomes" id="UP000005426">
    <property type="component" value="Unassembled WGS sequence"/>
</dbReference>
<protein>
    <submittedName>
        <fullName evidence="2">Uncharacterized protein</fullName>
    </submittedName>
</protein>
<comment type="caution">
    <text evidence="2">The sequence shown here is derived from an EMBL/GenBank/DDBJ whole genome shotgun (WGS) entry which is preliminary data.</text>
</comment>